<organism evidence="2 3">
    <name type="scientific">Sphingomonas parva</name>
    <dbReference type="NCBI Taxonomy" id="2555898"/>
    <lineage>
        <taxon>Bacteria</taxon>
        <taxon>Pseudomonadati</taxon>
        <taxon>Pseudomonadota</taxon>
        <taxon>Alphaproteobacteria</taxon>
        <taxon>Sphingomonadales</taxon>
        <taxon>Sphingomonadaceae</taxon>
        <taxon>Sphingomonas</taxon>
    </lineage>
</organism>
<keyword evidence="3" id="KW-1185">Reference proteome</keyword>
<reference evidence="2 3" key="1">
    <citation type="submission" date="2019-03" db="EMBL/GenBank/DDBJ databases">
        <title>Genome sequence of Sphingomonas sp. 17J27-24.</title>
        <authorList>
            <person name="Kim M."/>
            <person name="Maeng S."/>
            <person name="Sathiyaraj S."/>
        </authorList>
    </citation>
    <scope>NUCLEOTIDE SEQUENCE [LARGE SCALE GENOMIC DNA]</scope>
    <source>
        <strain evidence="2 3">17J27-24</strain>
    </source>
</reference>
<proteinExistence type="predicted"/>
<protein>
    <recommendedName>
        <fullName evidence="4">Peptidase A2 domain-containing protein</fullName>
    </recommendedName>
</protein>
<gene>
    <name evidence="2" type="ORF">E2493_04495</name>
</gene>
<sequence length="344" mass="35106">MLLIAAALAAGSAAPDQARASAPPAAAKAPVRRVLPPPVQVGGPKTSAPGRVYRGRLRQPAERTPLRYETASGHIFFRVAANGQETWALLDSGAGMALIDLGFARSIGAALEAAPSVSQTASDGTVLPGTLAPDVEIVAPHQFETRMPLVALDLTDASRALGRPIGIVIGASLLNHLGVHIDPVRRELGFTRKGTKLGSDFTPLPLHEGRFVEMTIGKTGVRLAVDTGSDGAISLTRAAWARSGETAPALGTTTARGAGAGALRGVYTFVPQVTIGPFTERAVKVDIGDWPTAAQDGALGMGFLGRFTIVLDIGGGTLWLKPNGSGAAPAAAEAGASSPDAAAR</sequence>
<dbReference type="Proteomes" id="UP000298213">
    <property type="component" value="Unassembled WGS sequence"/>
</dbReference>
<accession>A0A4Y8ZY39</accession>
<dbReference type="Gene3D" id="2.40.70.10">
    <property type="entry name" value="Acid Proteases"/>
    <property type="match status" value="2"/>
</dbReference>
<evidence type="ECO:0000256" key="1">
    <source>
        <dbReference type="SAM" id="MobiDB-lite"/>
    </source>
</evidence>
<dbReference type="InterPro" id="IPR021109">
    <property type="entry name" value="Peptidase_aspartic_dom_sf"/>
</dbReference>
<name>A0A4Y8ZY39_9SPHN</name>
<evidence type="ECO:0000313" key="2">
    <source>
        <dbReference type="EMBL" id="TFI59456.1"/>
    </source>
</evidence>
<feature type="region of interest" description="Disordered" evidence="1">
    <location>
        <begin position="325"/>
        <end position="344"/>
    </location>
</feature>
<dbReference type="SUPFAM" id="SSF50630">
    <property type="entry name" value="Acid proteases"/>
    <property type="match status" value="2"/>
</dbReference>
<dbReference type="RefSeq" id="WP_135084146.1">
    <property type="nucleotide sequence ID" value="NZ_SPDV01000007.1"/>
</dbReference>
<dbReference type="OrthoDB" id="7547925at2"/>
<evidence type="ECO:0008006" key="4">
    <source>
        <dbReference type="Google" id="ProtNLM"/>
    </source>
</evidence>
<dbReference type="Pfam" id="PF13650">
    <property type="entry name" value="Asp_protease_2"/>
    <property type="match status" value="1"/>
</dbReference>
<comment type="caution">
    <text evidence="2">The sequence shown here is derived from an EMBL/GenBank/DDBJ whole genome shotgun (WGS) entry which is preliminary data.</text>
</comment>
<dbReference type="EMBL" id="SPDV01000007">
    <property type="protein sequence ID" value="TFI59456.1"/>
    <property type="molecule type" value="Genomic_DNA"/>
</dbReference>
<dbReference type="AlphaFoldDB" id="A0A4Y8ZY39"/>
<evidence type="ECO:0000313" key="3">
    <source>
        <dbReference type="Proteomes" id="UP000298213"/>
    </source>
</evidence>